<dbReference type="GO" id="GO:0015629">
    <property type="term" value="C:actin cytoskeleton"/>
    <property type="evidence" value="ECO:0007669"/>
    <property type="project" value="TreeGrafter"/>
</dbReference>
<dbReference type="GO" id="GO:0005576">
    <property type="term" value="C:extracellular region"/>
    <property type="evidence" value="ECO:0007669"/>
    <property type="project" value="InterPro"/>
</dbReference>
<dbReference type="Pfam" id="PF00188">
    <property type="entry name" value="CAP"/>
    <property type="match status" value="1"/>
</dbReference>
<dbReference type="Proteomes" id="UP001328107">
    <property type="component" value="Unassembled WGS sequence"/>
</dbReference>
<dbReference type="InterPro" id="IPR014044">
    <property type="entry name" value="CAP_dom"/>
</dbReference>
<dbReference type="PANTHER" id="PTHR33351:SF1">
    <property type="entry name" value="IG-LIKE DOMAIN-CONTAINING PROTEIN-RELATED"/>
    <property type="match status" value="1"/>
</dbReference>
<reference evidence="3" key="1">
    <citation type="submission" date="2022-10" db="EMBL/GenBank/DDBJ databases">
        <title>Genome assembly of Pristionchus species.</title>
        <authorList>
            <person name="Yoshida K."/>
            <person name="Sommer R.J."/>
        </authorList>
    </citation>
    <scope>NUCLEOTIDE SEQUENCE [LARGE SCALE GENOMIC DNA]</scope>
    <source>
        <strain evidence="3">RS5460</strain>
    </source>
</reference>
<dbReference type="FunFam" id="3.40.33.10:FF:000010">
    <property type="entry name" value="Predicted protein"/>
    <property type="match status" value="1"/>
</dbReference>
<keyword evidence="3" id="KW-1185">Reference proteome</keyword>
<name>A0AAN5CWP0_9BILA</name>
<dbReference type="SUPFAM" id="SSF55797">
    <property type="entry name" value="PR-1-like"/>
    <property type="match status" value="1"/>
</dbReference>
<dbReference type="GO" id="GO:0051015">
    <property type="term" value="F:actin filament binding"/>
    <property type="evidence" value="ECO:0007669"/>
    <property type="project" value="TreeGrafter"/>
</dbReference>
<dbReference type="InterPro" id="IPR001283">
    <property type="entry name" value="CRISP-related"/>
</dbReference>
<protein>
    <recommendedName>
        <fullName evidence="1">SCP domain-containing protein</fullName>
    </recommendedName>
</protein>
<evidence type="ECO:0000313" key="2">
    <source>
        <dbReference type="EMBL" id="GMR51519.1"/>
    </source>
</evidence>
<dbReference type="InterPro" id="IPR034113">
    <property type="entry name" value="SCP_GAPR1-like"/>
</dbReference>
<dbReference type="InterPro" id="IPR008999">
    <property type="entry name" value="Actin-crosslinking"/>
</dbReference>
<evidence type="ECO:0000259" key="1">
    <source>
        <dbReference type="SMART" id="SM00198"/>
    </source>
</evidence>
<feature type="non-terminal residue" evidence="2">
    <location>
        <position position="1"/>
    </location>
</feature>
<comment type="caution">
    <text evidence="2">The sequence shown here is derived from an EMBL/GenBank/DDBJ whole genome shotgun (WGS) entry which is preliminary data.</text>
</comment>
<dbReference type="Gene3D" id="2.80.10.50">
    <property type="match status" value="1"/>
</dbReference>
<feature type="domain" description="SCP" evidence="1">
    <location>
        <begin position="16"/>
        <end position="147"/>
    </location>
</feature>
<dbReference type="SUPFAM" id="SSF50405">
    <property type="entry name" value="Actin-crosslinking proteins"/>
    <property type="match status" value="1"/>
</dbReference>
<dbReference type="AlphaFoldDB" id="A0AAN5CWP0"/>
<dbReference type="PROSITE" id="PS01009">
    <property type="entry name" value="CRISP_1"/>
    <property type="match status" value="1"/>
</dbReference>
<dbReference type="GO" id="GO:0030041">
    <property type="term" value="P:actin filament polymerization"/>
    <property type="evidence" value="ECO:0007669"/>
    <property type="project" value="TreeGrafter"/>
</dbReference>
<evidence type="ECO:0000313" key="3">
    <source>
        <dbReference type="Proteomes" id="UP001328107"/>
    </source>
</evidence>
<organism evidence="2 3">
    <name type="scientific">Pristionchus mayeri</name>
    <dbReference type="NCBI Taxonomy" id="1317129"/>
    <lineage>
        <taxon>Eukaryota</taxon>
        <taxon>Metazoa</taxon>
        <taxon>Ecdysozoa</taxon>
        <taxon>Nematoda</taxon>
        <taxon>Chromadorea</taxon>
        <taxon>Rhabditida</taxon>
        <taxon>Rhabditina</taxon>
        <taxon>Diplogasteromorpha</taxon>
        <taxon>Diplogasteroidea</taxon>
        <taxon>Neodiplogasteridae</taxon>
        <taxon>Pristionchus</taxon>
    </lineage>
</organism>
<dbReference type="PANTHER" id="PTHR33351">
    <property type="entry name" value="HISACTOPHILIN-1-RELATED"/>
    <property type="match status" value="1"/>
</dbReference>
<proteinExistence type="predicted"/>
<dbReference type="EMBL" id="BTRK01000005">
    <property type="protein sequence ID" value="GMR51519.1"/>
    <property type="molecule type" value="Genomic_DNA"/>
</dbReference>
<dbReference type="Gene3D" id="3.40.33.10">
    <property type="entry name" value="CAP"/>
    <property type="match status" value="1"/>
</dbReference>
<dbReference type="CDD" id="cd05382">
    <property type="entry name" value="CAP_GAPR1-like"/>
    <property type="match status" value="1"/>
</dbReference>
<sequence length="309" mass="34773">FTQGFCKGFFKMSISAYRTQIFNDHNQYRARHQAQPLRLDESLNSSAQAYAQQLAYNDAGIPHSDYAGKFGENLYYCTGMSPLNASHQWYNEESLYDYNVADFNWKTGHFTQMVWRATTSIGVGIAQSSSGRRFVVAHYAKPGNQTGQFALNVLPPSGNGAVVSTTDPSPNSNTMCSLSAAAAGQRSIRTHDNQYVRAWRGPAGDREWYADKAGHCKECEHWYIEDHYGKVVLKAYCSEGKFLRAHPNGTVDFADKPQGWEMWTPVKNCDGSLSFQSHHGTWLSAHRADGIVCTMPHNLSCEHFWLESW</sequence>
<dbReference type="InterPro" id="IPR052883">
    <property type="entry name" value="Hisactophilin"/>
</dbReference>
<dbReference type="InterPro" id="IPR018244">
    <property type="entry name" value="Allrgn_V5/Tpx1_CS"/>
</dbReference>
<gene>
    <name evidence="2" type="ORF">PMAYCL1PPCAC_21714</name>
</gene>
<accession>A0AAN5CWP0</accession>
<dbReference type="SMART" id="SM00198">
    <property type="entry name" value="SCP"/>
    <property type="match status" value="1"/>
</dbReference>
<dbReference type="PRINTS" id="PR00837">
    <property type="entry name" value="V5TPXLIKE"/>
</dbReference>
<dbReference type="InterPro" id="IPR035940">
    <property type="entry name" value="CAP_sf"/>
</dbReference>
<dbReference type="CDD" id="cd00257">
    <property type="entry name" value="beta-trefoil_FSCN-like"/>
    <property type="match status" value="1"/>
</dbReference>